<organism evidence="3 4">
    <name type="scientific">Chitinophaga caseinilytica</name>
    <dbReference type="NCBI Taxonomy" id="2267521"/>
    <lineage>
        <taxon>Bacteria</taxon>
        <taxon>Pseudomonadati</taxon>
        <taxon>Bacteroidota</taxon>
        <taxon>Chitinophagia</taxon>
        <taxon>Chitinophagales</taxon>
        <taxon>Chitinophagaceae</taxon>
        <taxon>Chitinophaga</taxon>
    </lineage>
</organism>
<dbReference type="EMBL" id="CP150096">
    <property type="protein sequence ID" value="WZN47896.1"/>
    <property type="molecule type" value="Genomic_DNA"/>
</dbReference>
<dbReference type="GO" id="GO:0016757">
    <property type="term" value="F:glycosyltransferase activity"/>
    <property type="evidence" value="ECO:0007669"/>
    <property type="project" value="UniProtKB-KW"/>
</dbReference>
<protein>
    <submittedName>
        <fullName evidence="3">Glycosyltransferase</fullName>
        <ecNumber evidence="3">2.4.-.-</ecNumber>
    </submittedName>
</protein>
<dbReference type="SUPFAM" id="SSF53756">
    <property type="entry name" value="UDP-Glycosyltransferase/glycogen phosphorylase"/>
    <property type="match status" value="1"/>
</dbReference>
<evidence type="ECO:0000259" key="1">
    <source>
        <dbReference type="Pfam" id="PF00534"/>
    </source>
</evidence>
<reference evidence="3 4" key="1">
    <citation type="submission" date="2024-03" db="EMBL/GenBank/DDBJ databases">
        <title>Chitinophaga caseinilytica sp. nov., a casein hydrolysing bacterium isolated from forest soil.</title>
        <authorList>
            <person name="Lee D.S."/>
            <person name="Han D.M."/>
            <person name="Baek J.H."/>
            <person name="Choi D.G."/>
            <person name="Jeon J.H."/>
            <person name="Jeon C.O."/>
        </authorList>
    </citation>
    <scope>NUCLEOTIDE SEQUENCE [LARGE SCALE GENOMIC DNA]</scope>
    <source>
        <strain evidence="3 4">KACC 19118</strain>
    </source>
</reference>
<dbReference type="EC" id="2.4.-.-" evidence="3"/>
<dbReference type="Pfam" id="PF00534">
    <property type="entry name" value="Glycos_transf_1"/>
    <property type="match status" value="1"/>
</dbReference>
<feature type="domain" description="Glycosyltransferase subfamily 4-like N-terminal" evidence="2">
    <location>
        <begin position="13"/>
        <end position="167"/>
    </location>
</feature>
<dbReference type="PANTHER" id="PTHR12526">
    <property type="entry name" value="GLYCOSYLTRANSFERASE"/>
    <property type="match status" value="1"/>
</dbReference>
<dbReference type="PANTHER" id="PTHR12526:SF630">
    <property type="entry name" value="GLYCOSYLTRANSFERASE"/>
    <property type="match status" value="1"/>
</dbReference>
<evidence type="ECO:0000313" key="4">
    <source>
        <dbReference type="Proteomes" id="UP001449657"/>
    </source>
</evidence>
<name>A0ABZ2Z6M3_9BACT</name>
<dbReference type="Pfam" id="PF13439">
    <property type="entry name" value="Glyco_transf_4"/>
    <property type="match status" value="1"/>
</dbReference>
<gene>
    <name evidence="3" type="ORF">WJU22_06865</name>
</gene>
<sequence length="347" mass="38639">MKVIHVINNLATGGAEKLLTDLIPAMREHQHNVEVLLINDDASTHNIQVLRHAGVPVKILGKPLYSLSAFRLLKTELQNADIVHAHLFPTFYYAALIKLLGAKFKLITTEHSTTNKRAGKFIFRMTDRIMYRFYDHVIAISDDVRHSLIKKGVAKKKVSVISNGTDLLAFKPVADRRPLHRIGMAGRLKHPKNQDVIIRALPLLPEQIKAVFAGAGDRLNELSKLAADLGVAHRVDFIGISNDIPSFYKDIDIHIFASHSEGFGLACIESMAAGVPTVASDIPALSVIVNGHGILFPKDDEKILAGHIRELYDNNGLYRKVADACYLRAQDFSVNQTMEKYLQIYQL</sequence>
<dbReference type="Gene3D" id="3.40.50.2000">
    <property type="entry name" value="Glycogen Phosphorylase B"/>
    <property type="match status" value="2"/>
</dbReference>
<dbReference type="RefSeq" id="WP_341842506.1">
    <property type="nucleotide sequence ID" value="NZ_CP149792.1"/>
</dbReference>
<dbReference type="InterPro" id="IPR028098">
    <property type="entry name" value="Glyco_trans_4-like_N"/>
</dbReference>
<keyword evidence="3" id="KW-0808">Transferase</keyword>
<dbReference type="InterPro" id="IPR001296">
    <property type="entry name" value="Glyco_trans_1"/>
</dbReference>
<feature type="domain" description="Glycosyl transferase family 1" evidence="1">
    <location>
        <begin position="182"/>
        <end position="323"/>
    </location>
</feature>
<keyword evidence="3" id="KW-0328">Glycosyltransferase</keyword>
<evidence type="ECO:0000259" key="2">
    <source>
        <dbReference type="Pfam" id="PF13439"/>
    </source>
</evidence>
<accession>A0ABZ2Z6M3</accession>
<proteinExistence type="predicted"/>
<evidence type="ECO:0000313" key="3">
    <source>
        <dbReference type="EMBL" id="WZN47896.1"/>
    </source>
</evidence>
<dbReference type="Proteomes" id="UP001449657">
    <property type="component" value="Chromosome"/>
</dbReference>
<keyword evidence="4" id="KW-1185">Reference proteome</keyword>